<keyword evidence="4" id="KW-1003">Cell membrane</keyword>
<comment type="caution">
    <text evidence="12">The sequence shown here is derived from an EMBL/GenBank/DDBJ whole genome shotgun (WGS) entry which is preliminary data.</text>
</comment>
<feature type="transmembrane region" description="Helical" evidence="10">
    <location>
        <begin position="176"/>
        <end position="194"/>
    </location>
</feature>
<keyword evidence="8 10" id="KW-0472">Membrane</keyword>
<dbReference type="PANTHER" id="PTHR43528">
    <property type="entry name" value="ALPHA-KETOGLUTARATE PERMEASE"/>
    <property type="match status" value="1"/>
</dbReference>
<dbReference type="Pfam" id="PF07690">
    <property type="entry name" value="MFS_1"/>
    <property type="match status" value="1"/>
</dbReference>
<evidence type="ECO:0000313" key="12">
    <source>
        <dbReference type="EMBL" id="MFF3340553.1"/>
    </source>
</evidence>
<dbReference type="PROSITE" id="PS50850">
    <property type="entry name" value="MFS"/>
    <property type="match status" value="1"/>
</dbReference>
<proteinExistence type="inferred from homology"/>
<evidence type="ECO:0000256" key="8">
    <source>
        <dbReference type="ARBA" id="ARBA00023136"/>
    </source>
</evidence>
<feature type="domain" description="Major facilitator superfamily (MFS) profile" evidence="11">
    <location>
        <begin position="27"/>
        <end position="431"/>
    </location>
</feature>
<reference evidence="12 13" key="1">
    <citation type="submission" date="2024-10" db="EMBL/GenBank/DDBJ databases">
        <title>The Natural Products Discovery Center: Release of the First 8490 Sequenced Strains for Exploring Actinobacteria Biosynthetic Diversity.</title>
        <authorList>
            <person name="Kalkreuter E."/>
            <person name="Kautsar S.A."/>
            <person name="Yang D."/>
            <person name="Bader C.D."/>
            <person name="Teijaro C.N."/>
            <person name="Fluegel L."/>
            <person name="Davis C.M."/>
            <person name="Simpson J.R."/>
            <person name="Lauterbach L."/>
            <person name="Steele A.D."/>
            <person name="Gui C."/>
            <person name="Meng S."/>
            <person name="Li G."/>
            <person name="Viehrig K."/>
            <person name="Ye F."/>
            <person name="Su P."/>
            <person name="Kiefer A.F."/>
            <person name="Nichols A."/>
            <person name="Cepeda A.J."/>
            <person name="Yan W."/>
            <person name="Fan B."/>
            <person name="Jiang Y."/>
            <person name="Adhikari A."/>
            <person name="Zheng C.-J."/>
            <person name="Schuster L."/>
            <person name="Cowan T.M."/>
            <person name="Smanski M.J."/>
            <person name="Chevrette M.G."/>
            <person name="De Carvalho L.P.S."/>
            <person name="Shen B."/>
        </authorList>
    </citation>
    <scope>NUCLEOTIDE SEQUENCE [LARGE SCALE GENOMIC DNA]</scope>
    <source>
        <strain evidence="12 13">NPDC003029</strain>
    </source>
</reference>
<feature type="transmembrane region" description="Helical" evidence="10">
    <location>
        <begin position="60"/>
        <end position="80"/>
    </location>
</feature>
<evidence type="ECO:0000313" key="13">
    <source>
        <dbReference type="Proteomes" id="UP001601976"/>
    </source>
</evidence>
<evidence type="ECO:0000256" key="4">
    <source>
        <dbReference type="ARBA" id="ARBA00022475"/>
    </source>
</evidence>
<dbReference type="RefSeq" id="WP_387896124.1">
    <property type="nucleotide sequence ID" value="NZ_JBIAPK010000005.1"/>
</dbReference>
<feature type="transmembrane region" description="Helical" evidence="10">
    <location>
        <begin position="100"/>
        <end position="118"/>
    </location>
</feature>
<keyword evidence="7 10" id="KW-1133">Transmembrane helix</keyword>
<keyword evidence="6" id="KW-0769">Symport</keyword>
<dbReference type="PROSITE" id="PS00216">
    <property type="entry name" value="SUGAR_TRANSPORT_1"/>
    <property type="match status" value="1"/>
</dbReference>
<feature type="compositionally biased region" description="Pro residues" evidence="9">
    <location>
        <begin position="8"/>
        <end position="21"/>
    </location>
</feature>
<keyword evidence="3" id="KW-0813">Transport</keyword>
<evidence type="ECO:0000256" key="9">
    <source>
        <dbReference type="SAM" id="MobiDB-lite"/>
    </source>
</evidence>
<sequence length="435" mass="45768">MSVDAAPGPSPASPPGAPPPVKNRRRQLLAASAGNLVEWYDWLAYAYLATYFADQIFPPGGGPVVLALSSFAVFAVGFAARPAGGLLLGVLADRRGRRTAMTATIALMGAGQLAMTVLPTYDQIGMAAPVLLVVIRLVQGLSVGGEFAVAAVFLVESAPPRRRGLYSSVSYVSANLGQLLAAGVAALLAAQLSTEQMHSWGWRVAFGIGVVACLTGFWVRHGTEETHPALAERAARPRLFDFLRSNPREAALIVGMTLGATVTFYTWTTFLPTYAELAVGFDPASALTVSTLALAFFTAIQPLAGLLSDRIGRKPLLIAFGVGFTVLTVPMLELLSDSFWSLLLISCAGMVLLTGYTAVSAAVMAELFPARVRTAGIGLPYAATVAAFGGTAPYLATALMDSGHGEWFGWYVSGLTLISTVVYVTMRETKGAELR</sequence>
<evidence type="ECO:0000256" key="7">
    <source>
        <dbReference type="ARBA" id="ARBA00022989"/>
    </source>
</evidence>
<dbReference type="InterPro" id="IPR011701">
    <property type="entry name" value="MFS"/>
</dbReference>
<comment type="similarity">
    <text evidence="2">Belongs to the major facilitator superfamily. Metabolite:H+ Symporter (MHS) family (TC 2.A.1.6) family.</text>
</comment>
<feature type="transmembrane region" description="Helical" evidence="10">
    <location>
        <begin position="315"/>
        <end position="332"/>
    </location>
</feature>
<evidence type="ECO:0000256" key="3">
    <source>
        <dbReference type="ARBA" id="ARBA00022448"/>
    </source>
</evidence>
<dbReference type="InterPro" id="IPR036259">
    <property type="entry name" value="MFS_trans_sf"/>
</dbReference>
<dbReference type="Gene3D" id="1.20.1250.20">
    <property type="entry name" value="MFS general substrate transporter like domains"/>
    <property type="match status" value="2"/>
</dbReference>
<feature type="transmembrane region" description="Helical" evidence="10">
    <location>
        <begin position="338"/>
        <end position="365"/>
    </location>
</feature>
<evidence type="ECO:0000256" key="5">
    <source>
        <dbReference type="ARBA" id="ARBA00022692"/>
    </source>
</evidence>
<dbReference type="InterPro" id="IPR051084">
    <property type="entry name" value="H+-coupled_symporters"/>
</dbReference>
<feature type="transmembrane region" description="Helical" evidence="10">
    <location>
        <begin position="408"/>
        <end position="426"/>
    </location>
</feature>
<keyword evidence="13" id="KW-1185">Reference proteome</keyword>
<evidence type="ECO:0000256" key="10">
    <source>
        <dbReference type="SAM" id="Phobius"/>
    </source>
</evidence>
<dbReference type="InterPro" id="IPR020846">
    <property type="entry name" value="MFS_dom"/>
</dbReference>
<name>A0ABW6RGC7_9ACTN</name>
<feature type="transmembrane region" description="Helical" evidence="10">
    <location>
        <begin position="287"/>
        <end position="308"/>
    </location>
</feature>
<feature type="transmembrane region" description="Helical" evidence="10">
    <location>
        <begin position="200"/>
        <end position="219"/>
    </location>
</feature>
<protein>
    <submittedName>
        <fullName evidence="12">MFS transporter</fullName>
    </submittedName>
</protein>
<evidence type="ECO:0000256" key="2">
    <source>
        <dbReference type="ARBA" id="ARBA00008240"/>
    </source>
</evidence>
<evidence type="ECO:0000256" key="6">
    <source>
        <dbReference type="ARBA" id="ARBA00022847"/>
    </source>
</evidence>
<organism evidence="12 13">
    <name type="scientific">Streptomyces flavidovirens</name>
    <dbReference type="NCBI Taxonomy" id="67298"/>
    <lineage>
        <taxon>Bacteria</taxon>
        <taxon>Bacillati</taxon>
        <taxon>Actinomycetota</taxon>
        <taxon>Actinomycetes</taxon>
        <taxon>Kitasatosporales</taxon>
        <taxon>Streptomycetaceae</taxon>
        <taxon>Streptomyces</taxon>
    </lineage>
</organism>
<evidence type="ECO:0000259" key="11">
    <source>
        <dbReference type="PROSITE" id="PS50850"/>
    </source>
</evidence>
<accession>A0ABW6RGC7</accession>
<dbReference type="PROSITE" id="PS00217">
    <property type="entry name" value="SUGAR_TRANSPORT_2"/>
    <property type="match status" value="1"/>
</dbReference>
<evidence type="ECO:0000256" key="1">
    <source>
        <dbReference type="ARBA" id="ARBA00004651"/>
    </source>
</evidence>
<dbReference type="InterPro" id="IPR005829">
    <property type="entry name" value="Sugar_transporter_CS"/>
</dbReference>
<gene>
    <name evidence="12" type="ORF">ACFYWW_17725</name>
</gene>
<dbReference type="Proteomes" id="UP001601976">
    <property type="component" value="Unassembled WGS sequence"/>
</dbReference>
<feature type="transmembrane region" description="Helical" evidence="10">
    <location>
        <begin position="377"/>
        <end position="396"/>
    </location>
</feature>
<dbReference type="EMBL" id="JBIAPK010000005">
    <property type="protein sequence ID" value="MFF3340553.1"/>
    <property type="molecule type" value="Genomic_DNA"/>
</dbReference>
<dbReference type="SUPFAM" id="SSF103473">
    <property type="entry name" value="MFS general substrate transporter"/>
    <property type="match status" value="1"/>
</dbReference>
<dbReference type="PANTHER" id="PTHR43528:SF1">
    <property type="entry name" value="ALPHA-KETOGLUTARATE PERMEASE"/>
    <property type="match status" value="1"/>
</dbReference>
<comment type="subcellular location">
    <subcellularLocation>
        <location evidence="1">Cell membrane</location>
        <topology evidence="1">Multi-pass membrane protein</topology>
    </subcellularLocation>
</comment>
<keyword evidence="5 10" id="KW-0812">Transmembrane</keyword>
<feature type="transmembrane region" description="Helical" evidence="10">
    <location>
        <begin position="250"/>
        <end position="267"/>
    </location>
</feature>
<feature type="region of interest" description="Disordered" evidence="9">
    <location>
        <begin position="1"/>
        <end position="23"/>
    </location>
</feature>
<feature type="transmembrane region" description="Helical" evidence="10">
    <location>
        <begin position="130"/>
        <end position="155"/>
    </location>
</feature>